<evidence type="ECO:0000313" key="5">
    <source>
        <dbReference type="Proteomes" id="UP000051587"/>
    </source>
</evidence>
<dbReference type="STRING" id="53501.SAMN04488043_11123"/>
<dbReference type="PRINTS" id="PR00081">
    <property type="entry name" value="GDHRDH"/>
</dbReference>
<dbReference type="Gene3D" id="3.40.50.720">
    <property type="entry name" value="NAD(P)-binding Rossmann-like Domain"/>
    <property type="match status" value="1"/>
</dbReference>
<keyword evidence="5" id="KW-1185">Reference proteome</keyword>
<accession>A0A0P1F8G9</accession>
<evidence type="ECO:0000313" key="4">
    <source>
        <dbReference type="EMBL" id="CUH64356.1"/>
    </source>
</evidence>
<dbReference type="CDD" id="cd05233">
    <property type="entry name" value="SDR_c"/>
    <property type="match status" value="1"/>
</dbReference>
<dbReference type="GO" id="GO:0016491">
    <property type="term" value="F:oxidoreductase activity"/>
    <property type="evidence" value="ECO:0007669"/>
    <property type="project" value="UniProtKB-KW"/>
</dbReference>
<name>A0A0P1F8G9_THAGE</name>
<dbReference type="PRINTS" id="PR00080">
    <property type="entry name" value="SDRFAMILY"/>
</dbReference>
<dbReference type="OrthoDB" id="210852at2"/>
<proteinExistence type="inferred from homology"/>
<comment type="similarity">
    <text evidence="1 3">Belongs to the short-chain dehydrogenases/reductases (SDR) family.</text>
</comment>
<organism evidence="4 5">
    <name type="scientific">Thalassovita gelatinovora</name>
    <name type="common">Thalassobius gelatinovorus</name>
    <dbReference type="NCBI Taxonomy" id="53501"/>
    <lineage>
        <taxon>Bacteria</taxon>
        <taxon>Pseudomonadati</taxon>
        <taxon>Pseudomonadota</taxon>
        <taxon>Alphaproteobacteria</taxon>
        <taxon>Rhodobacterales</taxon>
        <taxon>Roseobacteraceae</taxon>
        <taxon>Thalassovita</taxon>
    </lineage>
</organism>
<evidence type="ECO:0000256" key="2">
    <source>
        <dbReference type="ARBA" id="ARBA00023002"/>
    </source>
</evidence>
<dbReference type="InterPro" id="IPR020904">
    <property type="entry name" value="Sc_DH/Rdtase_CS"/>
</dbReference>
<dbReference type="EMBL" id="CYSA01000015">
    <property type="protein sequence ID" value="CUH64356.1"/>
    <property type="molecule type" value="Genomic_DNA"/>
</dbReference>
<dbReference type="EC" id="1.1.1.340" evidence="4"/>
<evidence type="ECO:0000256" key="3">
    <source>
        <dbReference type="RuleBase" id="RU000363"/>
    </source>
</evidence>
<dbReference type="PROSITE" id="PS00061">
    <property type="entry name" value="ADH_SHORT"/>
    <property type="match status" value="1"/>
</dbReference>
<dbReference type="AlphaFoldDB" id="A0A0P1F8G9"/>
<evidence type="ECO:0000256" key="1">
    <source>
        <dbReference type="ARBA" id="ARBA00006484"/>
    </source>
</evidence>
<gene>
    <name evidence="4" type="primary">ptlF</name>
    <name evidence="4" type="ORF">TG4357_01230</name>
</gene>
<dbReference type="PANTHER" id="PTHR43669">
    <property type="entry name" value="5-KETO-D-GLUCONATE 5-REDUCTASE"/>
    <property type="match status" value="1"/>
</dbReference>
<dbReference type="PANTHER" id="PTHR43669:SF3">
    <property type="entry name" value="ALCOHOL DEHYDROGENASE, PUTATIVE (AFU_ORTHOLOGUE AFUA_3G03445)-RELATED"/>
    <property type="match status" value="1"/>
</dbReference>
<reference evidence="4 5" key="1">
    <citation type="submission" date="2015-09" db="EMBL/GenBank/DDBJ databases">
        <authorList>
            <consortium name="Swine Surveillance"/>
        </authorList>
    </citation>
    <scope>NUCLEOTIDE SEQUENCE [LARGE SCALE GENOMIC DNA]</scope>
    <source>
        <strain evidence="4 5">CECT 4357</strain>
    </source>
</reference>
<dbReference type="RefSeq" id="WP_058261981.1">
    <property type="nucleotide sequence ID" value="NZ_CP051181.1"/>
</dbReference>
<keyword evidence="2 4" id="KW-0560">Oxidoreductase</keyword>
<dbReference type="Proteomes" id="UP000051587">
    <property type="component" value="Unassembled WGS sequence"/>
</dbReference>
<dbReference type="InterPro" id="IPR036291">
    <property type="entry name" value="NAD(P)-bd_dom_sf"/>
</dbReference>
<dbReference type="SUPFAM" id="SSF51735">
    <property type="entry name" value="NAD(P)-binding Rossmann-fold domains"/>
    <property type="match status" value="1"/>
</dbReference>
<dbReference type="InterPro" id="IPR002347">
    <property type="entry name" value="SDR_fam"/>
</dbReference>
<sequence>MQIKGSLAVVTGGANGIGRALCEALANAGANVVVTDLDGAGAKAVAAEIGGRGLQLDVADGDAMAKLIADVEAEEGPIDLFCSNAGIATGFDLDFSNAGGAADEVWQKAWEVNVMAHIRAARILVPLMKARGGGTFLNTVSAAGLLSQVGSAVYSTTKHAAVGFAENLAITHRDDGIRVSILCPQGVDTDMLKGISSGPQMLDGVLTSAAVAKSALAGLEAEQFLILPHEQVREYMDRKLADYDRWIGGMAKLQRMMQG</sequence>
<protein>
    <submittedName>
        <fullName evidence="4">1-deoxy-11-beta-hydroxypentalenate dehydrogenase</fullName>
        <ecNumber evidence="4">1.1.1.340</ecNumber>
    </submittedName>
</protein>
<dbReference type="Pfam" id="PF00106">
    <property type="entry name" value="adh_short"/>
    <property type="match status" value="1"/>
</dbReference>